<keyword evidence="7" id="KW-1185">Reference proteome</keyword>
<dbReference type="InterPro" id="IPR016035">
    <property type="entry name" value="Acyl_Trfase/lysoPLipase"/>
</dbReference>
<dbReference type="RefSeq" id="WP_119358600.1">
    <property type="nucleotide sequence ID" value="NZ_BJXM01000002.1"/>
</dbReference>
<reference evidence="6 7" key="1">
    <citation type="submission" date="2018-08" db="EMBL/GenBank/DDBJ databases">
        <title>Meiothermus granaticius genome AF-68 sequencing project.</title>
        <authorList>
            <person name="Da Costa M.S."/>
            <person name="Albuquerque L."/>
            <person name="Raposo P."/>
            <person name="Froufe H.J.C."/>
            <person name="Barroso C.S."/>
            <person name="Egas C."/>
        </authorList>
    </citation>
    <scope>NUCLEOTIDE SEQUENCE [LARGE SCALE GENOMIC DNA]</scope>
    <source>
        <strain evidence="6 7">AF-68</strain>
    </source>
</reference>
<evidence type="ECO:0000259" key="5">
    <source>
        <dbReference type="PROSITE" id="PS51635"/>
    </source>
</evidence>
<evidence type="ECO:0000313" key="7">
    <source>
        <dbReference type="Proteomes" id="UP000266178"/>
    </source>
</evidence>
<dbReference type="OrthoDB" id="9770965at2"/>
<feature type="domain" description="PNPLA" evidence="5">
    <location>
        <begin position="4"/>
        <end position="160"/>
    </location>
</feature>
<keyword evidence="1" id="KW-0378">Hydrolase</keyword>
<sequence>MRGLVLSGGGARGLAHIGVLEVLEAQGFHPDVIAGTDMGAVVGALYASGKTPAEILSVARSTPWLRLLDLVPRPGLISHKGLREWLSRHLPRRFEALERQLVITAVDLESGRLAYFAEGDLPGAVMASAAYPGLVAPVRFEGRTYVDGGVLDNLPVDAARFLRAKYVLAVDVTPEISLPGVPRTALGQVRRSIDIMQNHLTAARRSLYPPELYIRPELPGVGIEQFGRLEEIVEAGRKAASAARLHSKR</sequence>
<dbReference type="Gene3D" id="3.40.1090.10">
    <property type="entry name" value="Cytosolic phospholipase A2 catalytic domain"/>
    <property type="match status" value="2"/>
</dbReference>
<evidence type="ECO:0000256" key="1">
    <source>
        <dbReference type="ARBA" id="ARBA00022801"/>
    </source>
</evidence>
<name>A0A399F255_9DEIN</name>
<feature type="short sequence motif" description="GXGXXG" evidence="4">
    <location>
        <begin position="8"/>
        <end position="13"/>
    </location>
</feature>
<organism evidence="6 7">
    <name type="scientific">Meiothermus granaticius NBRC 107808</name>
    <dbReference type="NCBI Taxonomy" id="1227551"/>
    <lineage>
        <taxon>Bacteria</taxon>
        <taxon>Thermotogati</taxon>
        <taxon>Deinococcota</taxon>
        <taxon>Deinococci</taxon>
        <taxon>Thermales</taxon>
        <taxon>Thermaceae</taxon>
        <taxon>Meiothermus</taxon>
    </lineage>
</organism>
<comment type="caution">
    <text evidence="6">The sequence shown here is derived from an EMBL/GenBank/DDBJ whole genome shotgun (WGS) entry which is preliminary data.</text>
</comment>
<dbReference type="AlphaFoldDB" id="A0A399F255"/>
<dbReference type="PANTHER" id="PTHR14226">
    <property type="entry name" value="NEUROPATHY TARGET ESTERASE/SWISS CHEESE D.MELANOGASTER"/>
    <property type="match status" value="1"/>
</dbReference>
<dbReference type="InterPro" id="IPR050301">
    <property type="entry name" value="NTE"/>
</dbReference>
<comment type="caution">
    <text evidence="4">Lacks conserved residue(s) required for the propagation of feature annotation.</text>
</comment>
<accession>A0A399F255</accession>
<evidence type="ECO:0000256" key="2">
    <source>
        <dbReference type="ARBA" id="ARBA00022963"/>
    </source>
</evidence>
<evidence type="ECO:0000313" key="6">
    <source>
        <dbReference type="EMBL" id="RIH90817.1"/>
    </source>
</evidence>
<feature type="short sequence motif" description="DGA/G" evidence="4">
    <location>
        <begin position="147"/>
        <end position="149"/>
    </location>
</feature>
<proteinExistence type="predicted"/>
<dbReference type="InterPro" id="IPR002641">
    <property type="entry name" value="PNPLA_dom"/>
</dbReference>
<gene>
    <name evidence="6" type="ORF">Mgrana_03169</name>
</gene>
<dbReference type="Proteomes" id="UP000266178">
    <property type="component" value="Unassembled WGS sequence"/>
</dbReference>
<dbReference type="SUPFAM" id="SSF52151">
    <property type="entry name" value="FabD/lysophospholipase-like"/>
    <property type="match status" value="1"/>
</dbReference>
<keyword evidence="2" id="KW-0442">Lipid degradation</keyword>
<dbReference type="GO" id="GO:0016042">
    <property type="term" value="P:lipid catabolic process"/>
    <property type="evidence" value="ECO:0007669"/>
    <property type="project" value="UniProtKB-KW"/>
</dbReference>
<dbReference type="PANTHER" id="PTHR14226:SF29">
    <property type="entry name" value="NEUROPATHY TARGET ESTERASE SWS"/>
    <property type="match status" value="1"/>
</dbReference>
<dbReference type="PROSITE" id="PS51635">
    <property type="entry name" value="PNPLA"/>
    <property type="match status" value="1"/>
</dbReference>
<dbReference type="EMBL" id="QWLB01000072">
    <property type="protein sequence ID" value="RIH90817.1"/>
    <property type="molecule type" value="Genomic_DNA"/>
</dbReference>
<protein>
    <submittedName>
        <fullName evidence="6">Putative NTE family protein</fullName>
    </submittedName>
</protein>
<dbReference type="Pfam" id="PF01734">
    <property type="entry name" value="Patatin"/>
    <property type="match status" value="1"/>
</dbReference>
<evidence type="ECO:0000256" key="4">
    <source>
        <dbReference type="PROSITE-ProRule" id="PRU01161"/>
    </source>
</evidence>
<keyword evidence="3" id="KW-0443">Lipid metabolism</keyword>
<dbReference type="GO" id="GO:0016787">
    <property type="term" value="F:hydrolase activity"/>
    <property type="evidence" value="ECO:0007669"/>
    <property type="project" value="UniProtKB-KW"/>
</dbReference>
<evidence type="ECO:0000256" key="3">
    <source>
        <dbReference type="ARBA" id="ARBA00023098"/>
    </source>
</evidence>
<dbReference type="CDD" id="cd07205">
    <property type="entry name" value="Pat_PNPLA6_PNPLA7_NTE1_like"/>
    <property type="match status" value="1"/>
</dbReference>